<accession>A0A6J5NB79</accession>
<dbReference type="EMBL" id="LR796612">
    <property type="protein sequence ID" value="CAB4154288.1"/>
    <property type="molecule type" value="Genomic_DNA"/>
</dbReference>
<proteinExistence type="predicted"/>
<protein>
    <submittedName>
        <fullName evidence="1">Uncharacterized protein</fullName>
    </submittedName>
</protein>
<gene>
    <name evidence="1" type="ORF">UFOVP629_34</name>
</gene>
<evidence type="ECO:0000313" key="1">
    <source>
        <dbReference type="EMBL" id="CAB4154288.1"/>
    </source>
</evidence>
<organism evidence="1">
    <name type="scientific">uncultured Caudovirales phage</name>
    <dbReference type="NCBI Taxonomy" id="2100421"/>
    <lineage>
        <taxon>Viruses</taxon>
        <taxon>Duplodnaviria</taxon>
        <taxon>Heunggongvirae</taxon>
        <taxon>Uroviricota</taxon>
        <taxon>Caudoviricetes</taxon>
        <taxon>Peduoviridae</taxon>
        <taxon>Maltschvirus</taxon>
        <taxon>Maltschvirus maltsch</taxon>
    </lineage>
</organism>
<reference evidence="1" key="1">
    <citation type="submission" date="2020-04" db="EMBL/GenBank/DDBJ databases">
        <authorList>
            <person name="Chiriac C."/>
            <person name="Salcher M."/>
            <person name="Ghai R."/>
            <person name="Kavagutti S V."/>
        </authorList>
    </citation>
    <scope>NUCLEOTIDE SEQUENCE</scope>
</reference>
<sequence>MSRYEDDENEFVKEAPVRAAKTAKLVVEDIEEEETEERPASASRVIRRGWGAADSVKHADSPYAQRLRVVEDPIVIKFLEDEPYASYRQHWVERSGQKSFTCIADIDPKGCPLCDAGSRPSTRFAFNVVLLSADSEASIKSYEVGPRVIDQLKNFHNDPRQGPLSKHFWAVSRSGKGATSATNHQLVKDRDLEEWNLTEPTAEELKDFRNKSYTPDIIQIPSRKDLQQIALEDLDD</sequence>
<name>A0A6J5NB79_9CAUD</name>